<dbReference type="EMBL" id="JBFOLJ010000006">
    <property type="protein sequence ID" value="KAL2529177.1"/>
    <property type="molecule type" value="Genomic_DNA"/>
</dbReference>
<comment type="caution">
    <text evidence="1">The sequence shown here is derived from an EMBL/GenBank/DDBJ whole genome shotgun (WGS) entry which is preliminary data.</text>
</comment>
<name>A0ABD1UW29_9LAMI</name>
<dbReference type="Proteomes" id="UP001604277">
    <property type="component" value="Unassembled WGS sequence"/>
</dbReference>
<protein>
    <submittedName>
        <fullName evidence="1">Uncharacterized protein</fullName>
    </submittedName>
</protein>
<sequence length="107" mass="12575">MRDEDENTYIKQPDERSVGAVEWAPEVPQPPRRGRRSRAHMACNLEFMAEQMLEMQRQQATQIASLMPAYNKDSYPLLHLCIRLTSPRATRTNARVKKRRNLTHMPR</sequence>
<reference evidence="2" key="1">
    <citation type="submission" date="2024-07" db="EMBL/GenBank/DDBJ databases">
        <title>Two chromosome-level genome assemblies of Korean endemic species Abeliophyllum distichum and Forsythia ovata (Oleaceae).</title>
        <authorList>
            <person name="Jang H."/>
        </authorList>
    </citation>
    <scope>NUCLEOTIDE SEQUENCE [LARGE SCALE GENOMIC DNA]</scope>
</reference>
<proteinExistence type="predicted"/>
<evidence type="ECO:0000313" key="2">
    <source>
        <dbReference type="Proteomes" id="UP001604277"/>
    </source>
</evidence>
<accession>A0ABD1UW29</accession>
<evidence type="ECO:0000313" key="1">
    <source>
        <dbReference type="EMBL" id="KAL2529177.1"/>
    </source>
</evidence>
<keyword evidence="2" id="KW-1185">Reference proteome</keyword>
<organism evidence="1 2">
    <name type="scientific">Forsythia ovata</name>
    <dbReference type="NCBI Taxonomy" id="205694"/>
    <lineage>
        <taxon>Eukaryota</taxon>
        <taxon>Viridiplantae</taxon>
        <taxon>Streptophyta</taxon>
        <taxon>Embryophyta</taxon>
        <taxon>Tracheophyta</taxon>
        <taxon>Spermatophyta</taxon>
        <taxon>Magnoliopsida</taxon>
        <taxon>eudicotyledons</taxon>
        <taxon>Gunneridae</taxon>
        <taxon>Pentapetalae</taxon>
        <taxon>asterids</taxon>
        <taxon>lamiids</taxon>
        <taxon>Lamiales</taxon>
        <taxon>Oleaceae</taxon>
        <taxon>Forsythieae</taxon>
        <taxon>Forsythia</taxon>
    </lineage>
</organism>
<dbReference type="AlphaFoldDB" id="A0ABD1UW29"/>
<gene>
    <name evidence="1" type="ORF">Fot_21778</name>
</gene>